<dbReference type="CDD" id="cd07035">
    <property type="entry name" value="TPP_PYR_POX_like"/>
    <property type="match status" value="1"/>
</dbReference>
<dbReference type="AlphaFoldDB" id="A0ABD3TW29"/>
<dbReference type="InterPro" id="IPR045229">
    <property type="entry name" value="TPP_enz"/>
</dbReference>
<dbReference type="Proteomes" id="UP001634393">
    <property type="component" value="Unassembled WGS sequence"/>
</dbReference>
<reference evidence="15 16" key="1">
    <citation type="submission" date="2024-12" db="EMBL/GenBank/DDBJ databases">
        <title>The unique morphological basis and parallel evolutionary history of personate flowers in Penstemon.</title>
        <authorList>
            <person name="Depatie T.H."/>
            <person name="Wessinger C.A."/>
        </authorList>
    </citation>
    <scope>NUCLEOTIDE SEQUENCE [LARGE SCALE GENOMIC DNA]</scope>
    <source>
        <strain evidence="15">WTNN_2</strain>
        <tissue evidence="15">Leaf</tissue>
    </source>
</reference>
<evidence type="ECO:0000256" key="2">
    <source>
        <dbReference type="ARBA" id="ARBA00004974"/>
    </source>
</evidence>
<evidence type="ECO:0000259" key="14">
    <source>
        <dbReference type="Pfam" id="PF02776"/>
    </source>
</evidence>
<dbReference type="PROSITE" id="PS00187">
    <property type="entry name" value="TPP_ENZYMES"/>
    <property type="match status" value="1"/>
</dbReference>
<evidence type="ECO:0000256" key="8">
    <source>
        <dbReference type="ARBA" id="ARBA00023052"/>
    </source>
</evidence>
<evidence type="ECO:0000259" key="13">
    <source>
        <dbReference type="Pfam" id="PF02775"/>
    </source>
</evidence>
<dbReference type="InterPro" id="IPR012001">
    <property type="entry name" value="Thiamin_PyroP_enz_TPP-bd_dom"/>
</dbReference>
<dbReference type="Gene3D" id="3.40.50.970">
    <property type="match status" value="2"/>
</dbReference>
<evidence type="ECO:0000256" key="10">
    <source>
        <dbReference type="ARBA" id="ARBA00048670"/>
    </source>
</evidence>
<comment type="similarity">
    <text evidence="4 11">Belongs to the TPP enzyme family.</text>
</comment>
<feature type="domain" description="Thiamine pyrophosphate enzyme N-terminal TPP-binding" evidence="14">
    <location>
        <begin position="1"/>
        <end position="85"/>
    </location>
</feature>
<dbReference type="FunFam" id="3.40.50.970:FF:000007">
    <property type="entry name" value="Acetolactate synthase"/>
    <property type="match status" value="1"/>
</dbReference>
<dbReference type="PANTHER" id="PTHR18968:SF13">
    <property type="entry name" value="ACETOLACTATE SYNTHASE CATALYTIC SUBUNIT, MITOCHONDRIAL"/>
    <property type="match status" value="1"/>
</dbReference>
<dbReference type="PANTHER" id="PTHR18968">
    <property type="entry name" value="THIAMINE PYROPHOSPHATE ENZYMES"/>
    <property type="match status" value="1"/>
</dbReference>
<keyword evidence="7" id="KW-0359">Herbicide resistance</keyword>
<evidence type="ECO:0000256" key="7">
    <source>
        <dbReference type="ARBA" id="ARBA00022646"/>
    </source>
</evidence>
<dbReference type="Pfam" id="PF02776">
    <property type="entry name" value="TPP_enzyme_N"/>
    <property type="match status" value="1"/>
</dbReference>
<dbReference type="SUPFAM" id="SSF52518">
    <property type="entry name" value="Thiamin diphosphate-binding fold (THDP-binding)"/>
    <property type="match status" value="2"/>
</dbReference>
<dbReference type="GO" id="GO:0003984">
    <property type="term" value="F:acetolactate synthase activity"/>
    <property type="evidence" value="ECO:0007669"/>
    <property type="project" value="UniProtKB-EC"/>
</dbReference>
<feature type="domain" description="Thiamine pyrophosphate enzyme TPP-binding" evidence="13">
    <location>
        <begin position="367"/>
        <end position="522"/>
    </location>
</feature>
<evidence type="ECO:0000256" key="6">
    <source>
        <dbReference type="ARBA" id="ARBA00022605"/>
    </source>
</evidence>
<sequence>MEILESIRRSGTIRNIFSRHEQGSVFAADGYARALGVPGVCITTSGPSVANIISGLADAYADSVPLVAITGQVPRHLMGTGALQDTPVVEVTRPITKRNYLVLDVKDIPRIVKEAFYIAKSGKPGPVLIDIPKDVQLETMVPNWEEPMKLREYESSLPGPPSDILLRNIVGLLYESKRPTLYVGGGCLSSSEELRRFVELTGIPIASTMSALGCYPCSDEEYSLQMLGLYGTVHANYAMDKCDLLLAFGVRFDFRATGKLENFASRAKIVHIDIDPVDIVKKKKRKQAIMSISADIKLALNGMNSILEGQKESRLNFSSWRKEIKEQKKTRTNYPILSINHEDVIHPWEVVQILDELTNGNAIICTGAGEHQIWATQFYTHRHPRHLLMSGGFGPMGFGLPAAIGAATARPDAIVVDIDGDGSFLMNVQELATARAENIPVKIMVFNNQHFGMVAEWEDHFCASSRSYSFLGNSLKPSEIYPDMVKFAEACDIPAARLTSKMCIRDEIRKMLDTPGPYLLDVIIPLEEHVKTTVMNAKVF</sequence>
<accession>A0ABD3TW29</accession>
<evidence type="ECO:0000256" key="1">
    <source>
        <dbReference type="ARBA" id="ARBA00001964"/>
    </source>
</evidence>
<evidence type="ECO:0000259" key="12">
    <source>
        <dbReference type="Pfam" id="PF00205"/>
    </source>
</evidence>
<dbReference type="GO" id="GO:0009082">
    <property type="term" value="P:branched-chain amino acid biosynthetic process"/>
    <property type="evidence" value="ECO:0007669"/>
    <property type="project" value="UniProtKB-KW"/>
</dbReference>
<keyword evidence="6" id="KW-0028">Amino-acid biosynthesis</keyword>
<dbReference type="EMBL" id="JBJXBP010000003">
    <property type="protein sequence ID" value="KAL3840433.1"/>
    <property type="molecule type" value="Genomic_DNA"/>
</dbReference>
<dbReference type="EC" id="2.2.1.6" evidence="5"/>
<evidence type="ECO:0000256" key="11">
    <source>
        <dbReference type="RuleBase" id="RU362132"/>
    </source>
</evidence>
<evidence type="ECO:0000313" key="16">
    <source>
        <dbReference type="Proteomes" id="UP001634393"/>
    </source>
</evidence>
<keyword evidence="16" id="KW-1185">Reference proteome</keyword>
<dbReference type="Pfam" id="PF02775">
    <property type="entry name" value="TPP_enzyme_C"/>
    <property type="match status" value="1"/>
</dbReference>
<dbReference type="FunFam" id="3.40.50.1220:FF:000008">
    <property type="entry name" value="Acetolactate synthase"/>
    <property type="match status" value="1"/>
</dbReference>
<dbReference type="Gene3D" id="3.40.50.1220">
    <property type="entry name" value="TPP-binding domain"/>
    <property type="match status" value="1"/>
</dbReference>
<dbReference type="SUPFAM" id="SSF52467">
    <property type="entry name" value="DHS-like NAD/FAD-binding domain"/>
    <property type="match status" value="1"/>
</dbReference>
<dbReference type="GO" id="GO:0008652">
    <property type="term" value="P:amino acid biosynthetic process"/>
    <property type="evidence" value="ECO:0007669"/>
    <property type="project" value="UniProtKB-KW"/>
</dbReference>
<dbReference type="InterPro" id="IPR011766">
    <property type="entry name" value="TPP_enzyme_TPP-bd"/>
</dbReference>
<comment type="pathway">
    <text evidence="3">Amino-acid biosynthesis; L-valine biosynthesis; L-valine from pyruvate: step 1/4.</text>
</comment>
<dbReference type="InterPro" id="IPR029035">
    <property type="entry name" value="DHS-like_NAD/FAD-binding_dom"/>
</dbReference>
<gene>
    <name evidence="15" type="ORF">ACJIZ3_025024</name>
</gene>
<keyword evidence="8 11" id="KW-0786">Thiamine pyrophosphate</keyword>
<comment type="caution">
    <text evidence="15">The sequence shown here is derived from an EMBL/GenBank/DDBJ whole genome shotgun (WGS) entry which is preliminary data.</text>
</comment>
<dbReference type="GO" id="GO:0009635">
    <property type="term" value="P:response to herbicide"/>
    <property type="evidence" value="ECO:0007669"/>
    <property type="project" value="UniProtKB-KW"/>
</dbReference>
<dbReference type="Pfam" id="PF00205">
    <property type="entry name" value="TPP_enzyme_M"/>
    <property type="match status" value="1"/>
</dbReference>
<feature type="domain" description="Thiamine pyrophosphate enzyme central" evidence="12">
    <location>
        <begin position="167"/>
        <end position="301"/>
    </location>
</feature>
<organism evidence="15 16">
    <name type="scientific">Penstemon smallii</name>
    <dbReference type="NCBI Taxonomy" id="265156"/>
    <lineage>
        <taxon>Eukaryota</taxon>
        <taxon>Viridiplantae</taxon>
        <taxon>Streptophyta</taxon>
        <taxon>Embryophyta</taxon>
        <taxon>Tracheophyta</taxon>
        <taxon>Spermatophyta</taxon>
        <taxon>Magnoliopsida</taxon>
        <taxon>eudicotyledons</taxon>
        <taxon>Gunneridae</taxon>
        <taxon>Pentapetalae</taxon>
        <taxon>asterids</taxon>
        <taxon>lamiids</taxon>
        <taxon>Lamiales</taxon>
        <taxon>Plantaginaceae</taxon>
        <taxon>Cheloneae</taxon>
        <taxon>Penstemon</taxon>
    </lineage>
</organism>
<evidence type="ECO:0000256" key="3">
    <source>
        <dbReference type="ARBA" id="ARBA00005025"/>
    </source>
</evidence>
<proteinExistence type="inferred from homology"/>
<dbReference type="InterPro" id="IPR012000">
    <property type="entry name" value="Thiamin_PyroP_enz_cen_dom"/>
</dbReference>
<evidence type="ECO:0000256" key="9">
    <source>
        <dbReference type="ARBA" id="ARBA00023304"/>
    </source>
</evidence>
<comment type="pathway">
    <text evidence="2">Amino-acid biosynthesis; L-isoleucine biosynthesis; L-isoleucine from 2-oxobutanoate: step 1/4.</text>
</comment>
<evidence type="ECO:0000256" key="4">
    <source>
        <dbReference type="ARBA" id="ARBA00007812"/>
    </source>
</evidence>
<comment type="catalytic activity">
    <reaction evidence="10">
        <text>2 pyruvate + H(+) = (2S)-2-acetolactate + CO2</text>
        <dbReference type="Rhea" id="RHEA:25249"/>
        <dbReference type="ChEBI" id="CHEBI:15361"/>
        <dbReference type="ChEBI" id="CHEBI:15378"/>
        <dbReference type="ChEBI" id="CHEBI:16526"/>
        <dbReference type="ChEBI" id="CHEBI:58476"/>
        <dbReference type="EC" id="2.2.1.6"/>
    </reaction>
</comment>
<comment type="cofactor">
    <cofactor evidence="1">
        <name>thiamine diphosphate</name>
        <dbReference type="ChEBI" id="CHEBI:58937"/>
    </cofactor>
</comment>
<dbReference type="CDD" id="cd02015">
    <property type="entry name" value="TPP_AHAS"/>
    <property type="match status" value="1"/>
</dbReference>
<keyword evidence="9" id="KW-0100">Branched-chain amino acid biosynthesis</keyword>
<evidence type="ECO:0000313" key="15">
    <source>
        <dbReference type="EMBL" id="KAL3840433.1"/>
    </source>
</evidence>
<dbReference type="InterPro" id="IPR029061">
    <property type="entry name" value="THDP-binding"/>
</dbReference>
<protein>
    <recommendedName>
        <fullName evidence="5">acetolactate synthase</fullName>
        <ecNumber evidence="5">2.2.1.6</ecNumber>
    </recommendedName>
</protein>
<evidence type="ECO:0000256" key="5">
    <source>
        <dbReference type="ARBA" id="ARBA00013145"/>
    </source>
</evidence>
<dbReference type="InterPro" id="IPR039368">
    <property type="entry name" value="AHAS_TPP"/>
</dbReference>
<dbReference type="InterPro" id="IPR000399">
    <property type="entry name" value="TPP-bd_CS"/>
</dbReference>
<name>A0ABD3TW29_9LAMI</name>